<comment type="caution">
    <text evidence="4">The sequence shown here is derived from an EMBL/GenBank/DDBJ whole genome shotgun (WGS) entry which is preliminary data.</text>
</comment>
<dbReference type="PATRIC" id="fig|54915.3.peg.3363"/>
<dbReference type="Proteomes" id="UP000319578">
    <property type="component" value="Unassembled WGS sequence"/>
</dbReference>
<dbReference type="Proteomes" id="UP000036834">
    <property type="component" value="Unassembled WGS sequence"/>
</dbReference>
<evidence type="ECO:0000313" key="5">
    <source>
        <dbReference type="Proteomes" id="UP000036834"/>
    </source>
</evidence>
<reference evidence="3 6" key="3">
    <citation type="submission" date="2019-06" db="EMBL/GenBank/DDBJ databases">
        <title>Whole genome shotgun sequence of Brevibacillus reuszeri NBRC 15719.</title>
        <authorList>
            <person name="Hosoyama A."/>
            <person name="Uohara A."/>
            <person name="Ohji S."/>
            <person name="Ichikawa N."/>
        </authorList>
    </citation>
    <scope>NUCLEOTIDE SEQUENCE [LARGE SCALE GENOMIC DNA]</scope>
    <source>
        <strain evidence="3 6">NBRC 15719</strain>
    </source>
</reference>
<gene>
    <name evidence="4" type="ORF">ADS79_21170</name>
    <name evidence="3" type="ORF">BRE01_01080</name>
</gene>
<reference evidence="4" key="2">
    <citation type="submission" date="2015-07" db="EMBL/GenBank/DDBJ databases">
        <title>MeaNS - Measles Nucleotide Surveillance Program.</title>
        <authorList>
            <person name="Tran T."/>
            <person name="Druce J."/>
        </authorList>
    </citation>
    <scope>NUCLEOTIDE SEQUENCE</scope>
    <source>
        <strain evidence="4">DSM 9887</strain>
    </source>
</reference>
<evidence type="ECO:0000313" key="3">
    <source>
        <dbReference type="EMBL" id="GED66406.1"/>
    </source>
</evidence>
<dbReference type="SMART" id="SM00882">
    <property type="entry name" value="CoA_trans"/>
    <property type="match status" value="1"/>
</dbReference>
<dbReference type="EMBL" id="LGIQ01000009">
    <property type="protein sequence ID" value="KNB71320.1"/>
    <property type="molecule type" value="Genomic_DNA"/>
</dbReference>
<keyword evidence="2 4" id="KW-0808">Transferase</keyword>
<sequence>MGLGMDQRNMIARRAAKEIAPGMAVNLGIGIPELVADFIPNEWHVMFHSVNGILGLGPTPLQGEEDQHISNAGGTPVTVVPGASYFDSTIAYGMIRRRKLDVAFIGALQVNRKGDLANWIVPGSRVHGFGGGAELAYYAKKVIVLMSHVDPSGEPKIRKECTLPLTAKGCVDLIITERAVIEVTQNGLLLTEVMYPYSLENVVLHTGVTLNISENLQLAE</sequence>
<proteinExistence type="inferred from homology"/>
<dbReference type="Gene3D" id="3.40.1080.10">
    <property type="entry name" value="Glutaconate Coenzyme A-transferase"/>
    <property type="match status" value="1"/>
</dbReference>
<dbReference type="EMBL" id="BJON01000002">
    <property type="protein sequence ID" value="GED66406.1"/>
    <property type="molecule type" value="Genomic_DNA"/>
</dbReference>
<accession>A0A0K9YSZ8</accession>
<evidence type="ECO:0000256" key="1">
    <source>
        <dbReference type="ARBA" id="ARBA00007047"/>
    </source>
</evidence>
<dbReference type="InterPro" id="IPR012791">
    <property type="entry name" value="3-oxoacid_CoA-transf_B"/>
</dbReference>
<dbReference type="OrthoDB" id="9778604at2"/>
<dbReference type="RefSeq" id="WP_049740353.1">
    <property type="nucleotide sequence ID" value="NZ_BJON01000002.1"/>
</dbReference>
<dbReference type="PANTHER" id="PTHR13707:SF57">
    <property type="entry name" value="SUCCINYL-COA:3-KETOACID COENZYME A TRANSFERASE SUBUNIT B-RELATED"/>
    <property type="match status" value="1"/>
</dbReference>
<evidence type="ECO:0000256" key="2">
    <source>
        <dbReference type="ARBA" id="ARBA00022679"/>
    </source>
</evidence>
<dbReference type="AlphaFoldDB" id="A0A0K9YSZ8"/>
<dbReference type="SUPFAM" id="SSF100950">
    <property type="entry name" value="NagB/RpiA/CoA transferase-like"/>
    <property type="match status" value="1"/>
</dbReference>
<dbReference type="NCBIfam" id="TIGR02428">
    <property type="entry name" value="pcaJ_scoB_fam"/>
    <property type="match status" value="1"/>
</dbReference>
<protein>
    <submittedName>
        <fullName evidence="3">Acyl CoA:acetate/3-ketoacid CoA transferase subunit beta</fullName>
    </submittedName>
    <submittedName>
        <fullName evidence="4">CoA-transferase</fullName>
    </submittedName>
</protein>
<dbReference type="STRING" id="54915.ADS79_21170"/>
<evidence type="ECO:0000313" key="4">
    <source>
        <dbReference type="EMBL" id="KNB71320.1"/>
    </source>
</evidence>
<keyword evidence="6" id="KW-1185">Reference proteome</keyword>
<evidence type="ECO:0000313" key="6">
    <source>
        <dbReference type="Proteomes" id="UP000319578"/>
    </source>
</evidence>
<dbReference type="Pfam" id="PF01144">
    <property type="entry name" value="CoA_trans"/>
    <property type="match status" value="1"/>
</dbReference>
<dbReference type="PANTHER" id="PTHR13707">
    <property type="entry name" value="KETOACID-COENZYME A TRANSFERASE"/>
    <property type="match status" value="1"/>
</dbReference>
<reference evidence="5" key="1">
    <citation type="submission" date="2015-07" db="EMBL/GenBank/DDBJ databases">
        <title>Genome sequencing project for genomic taxonomy and phylogenomics of Bacillus-like bacteria.</title>
        <authorList>
            <person name="Liu B."/>
            <person name="Wang J."/>
            <person name="Zhu Y."/>
            <person name="Liu G."/>
            <person name="Chen Q."/>
            <person name="Chen Z."/>
            <person name="Lan J."/>
            <person name="Che J."/>
            <person name="Ge C."/>
            <person name="Shi H."/>
            <person name="Pan Z."/>
            <person name="Liu X."/>
        </authorList>
    </citation>
    <scope>NUCLEOTIDE SEQUENCE [LARGE SCALE GENOMIC DNA]</scope>
    <source>
        <strain evidence="5">DSM 9887</strain>
    </source>
</reference>
<dbReference type="InterPro" id="IPR004165">
    <property type="entry name" value="CoA_trans_fam_I"/>
</dbReference>
<dbReference type="GO" id="GO:0008410">
    <property type="term" value="F:CoA-transferase activity"/>
    <property type="evidence" value="ECO:0007669"/>
    <property type="project" value="InterPro"/>
</dbReference>
<dbReference type="InterPro" id="IPR037171">
    <property type="entry name" value="NagB/RpiA_transferase-like"/>
</dbReference>
<name>A0A0K9YSZ8_9BACL</name>
<comment type="similarity">
    <text evidence="1">Belongs to the 3-oxoacid CoA-transferase subunit B family.</text>
</comment>
<organism evidence="4 5">
    <name type="scientific">Brevibacillus reuszeri</name>
    <dbReference type="NCBI Taxonomy" id="54915"/>
    <lineage>
        <taxon>Bacteria</taxon>
        <taxon>Bacillati</taxon>
        <taxon>Bacillota</taxon>
        <taxon>Bacilli</taxon>
        <taxon>Bacillales</taxon>
        <taxon>Paenibacillaceae</taxon>
        <taxon>Brevibacillus</taxon>
    </lineage>
</organism>